<proteinExistence type="predicted"/>
<dbReference type="EMBL" id="ABJD02000101">
    <property type="protein sequence ID" value="EDU60482.1"/>
    <property type="molecule type" value="Genomic_DNA"/>
</dbReference>
<comment type="caution">
    <text evidence="1">The sequence shown here is derived from an EMBL/GenBank/DDBJ whole genome shotgun (WGS) entry which is preliminary data.</text>
</comment>
<accession>A0AA87CS31</accession>
<evidence type="ECO:0000313" key="2">
    <source>
        <dbReference type="Proteomes" id="UP000004506"/>
    </source>
</evidence>
<reference evidence="2" key="2">
    <citation type="submission" date="2008-04" db="EMBL/GenBank/DDBJ databases">
        <title>Draft genome sequence of Providencia stuartii(ATCC 25827).</title>
        <authorList>
            <person name="Sudarsanam P."/>
            <person name="Ley R."/>
            <person name="Guruge J."/>
            <person name="Turnbaugh P.J."/>
            <person name="Mahowald M."/>
            <person name="Liep D."/>
            <person name="Gordon J."/>
        </authorList>
    </citation>
    <scope>NUCLEOTIDE SEQUENCE [LARGE SCALE GENOMIC DNA]</scope>
    <source>
        <strain evidence="2">ATCC 25827</strain>
    </source>
</reference>
<reference evidence="2" key="1">
    <citation type="submission" date="2008-04" db="EMBL/GenBank/DDBJ databases">
        <title>Draft genome sequence of Providencia stuartii (ATCC 25827).</title>
        <authorList>
            <person name="Sudarsanam P."/>
            <person name="Ley R."/>
            <person name="Guruge J."/>
            <person name="Turnbaugh P.J."/>
            <person name="Mahowald M."/>
            <person name="Liep D."/>
            <person name="Gordon J."/>
        </authorList>
    </citation>
    <scope>NUCLEOTIDE SEQUENCE [LARGE SCALE GENOMIC DNA]</scope>
    <source>
        <strain evidence="2">ATCC 25827</strain>
    </source>
</reference>
<organism evidence="1 2">
    <name type="scientific">Providencia stuartii ATCC 25827</name>
    <dbReference type="NCBI Taxonomy" id="471874"/>
    <lineage>
        <taxon>Bacteria</taxon>
        <taxon>Pseudomonadati</taxon>
        <taxon>Pseudomonadota</taxon>
        <taxon>Gammaproteobacteria</taxon>
        <taxon>Enterobacterales</taxon>
        <taxon>Morganellaceae</taxon>
        <taxon>Providencia</taxon>
    </lineage>
</organism>
<dbReference type="AlphaFoldDB" id="A0AA87CS31"/>
<dbReference type="Proteomes" id="UP000004506">
    <property type="component" value="Unassembled WGS sequence"/>
</dbReference>
<gene>
    <name evidence="1" type="ORF">PROSTU_03689</name>
</gene>
<reference evidence="1 2" key="3">
    <citation type="submission" date="2008-05" db="EMBL/GenBank/DDBJ databases">
        <authorList>
            <person name="Fulton L."/>
            <person name="Clifton S."/>
            <person name="Fulton B."/>
            <person name="Xu J."/>
            <person name="Minx P."/>
            <person name="Pepin K.H."/>
            <person name="Johnson M."/>
            <person name="Thiruvilangam P."/>
            <person name="Bhonagiri V."/>
            <person name="Nash W.E."/>
            <person name="Mardis E.R."/>
            <person name="Wilson R.K."/>
        </authorList>
    </citation>
    <scope>NUCLEOTIDE SEQUENCE [LARGE SCALE GENOMIC DNA]</scope>
    <source>
        <strain evidence="1 2">ATCC 25827</strain>
    </source>
</reference>
<evidence type="ECO:0000313" key="1">
    <source>
        <dbReference type="EMBL" id="EDU60482.1"/>
    </source>
</evidence>
<protein>
    <submittedName>
        <fullName evidence="1">Uncharacterized protein</fullName>
    </submittedName>
</protein>
<sequence>MFNSATLISKIKIHTKVKLPIQIDFKIQFYQQSQLLMCNTC</sequence>
<name>A0AA87CS31_PROST</name>